<evidence type="ECO:0000313" key="7">
    <source>
        <dbReference type="EMBL" id="UYP45848.1"/>
    </source>
</evidence>
<dbReference type="PANTHER" id="PTHR23513:SF6">
    <property type="entry name" value="MAJOR FACILITATOR SUPERFAMILY ASSOCIATED DOMAIN-CONTAINING PROTEIN"/>
    <property type="match status" value="1"/>
</dbReference>
<dbReference type="InterPro" id="IPR036259">
    <property type="entry name" value="MFS_trans_sf"/>
</dbReference>
<feature type="transmembrane region" description="Helical" evidence="6">
    <location>
        <begin position="274"/>
        <end position="293"/>
    </location>
</feature>
<feature type="transmembrane region" description="Helical" evidence="6">
    <location>
        <begin position="180"/>
        <end position="199"/>
    </location>
</feature>
<keyword evidence="5 6" id="KW-0472">Membrane</keyword>
<dbReference type="InterPro" id="IPR011701">
    <property type="entry name" value="MFS"/>
</dbReference>
<keyword evidence="3 6" id="KW-0812">Transmembrane</keyword>
<keyword evidence="4 6" id="KW-1133">Transmembrane helix</keyword>
<feature type="transmembrane region" description="Helical" evidence="6">
    <location>
        <begin position="154"/>
        <end position="174"/>
    </location>
</feature>
<evidence type="ECO:0008006" key="9">
    <source>
        <dbReference type="Google" id="ProtNLM"/>
    </source>
</evidence>
<feature type="transmembrane region" description="Helical" evidence="6">
    <location>
        <begin position="327"/>
        <end position="351"/>
    </location>
</feature>
<proteinExistence type="predicted"/>
<gene>
    <name evidence="7" type="ORF">NEF87_002133</name>
</gene>
<keyword evidence="2" id="KW-1003">Cell membrane</keyword>
<feature type="transmembrane region" description="Helical" evidence="6">
    <location>
        <begin position="302"/>
        <end position="321"/>
    </location>
</feature>
<comment type="subcellular location">
    <subcellularLocation>
        <location evidence="1">Cell membrane</location>
        <topology evidence="1">Multi-pass membrane protein</topology>
    </subcellularLocation>
</comment>
<evidence type="ECO:0000256" key="2">
    <source>
        <dbReference type="ARBA" id="ARBA00022475"/>
    </source>
</evidence>
<keyword evidence="8" id="KW-1185">Reference proteome</keyword>
<dbReference type="SUPFAM" id="SSF103473">
    <property type="entry name" value="MFS general substrate transporter"/>
    <property type="match status" value="1"/>
</dbReference>
<dbReference type="Proteomes" id="UP001208689">
    <property type="component" value="Chromosome"/>
</dbReference>
<reference evidence="7" key="1">
    <citation type="submission" date="2022-09" db="EMBL/GenBank/DDBJ databases">
        <title>Actin cytoskeleton and complex cell architecture in an #Asgard archaeon.</title>
        <authorList>
            <person name="Ponce Toledo R.I."/>
            <person name="Schleper C."/>
            <person name="Rodrigues Oliveira T."/>
            <person name="Wollweber F."/>
            <person name="Xu J."/>
            <person name="Rittmann S."/>
            <person name="Klingl A."/>
            <person name="Pilhofer M."/>
        </authorList>
    </citation>
    <scope>NUCLEOTIDE SEQUENCE</scope>
    <source>
        <strain evidence="7">B-35</strain>
    </source>
</reference>
<evidence type="ECO:0000256" key="3">
    <source>
        <dbReference type="ARBA" id="ARBA00022692"/>
    </source>
</evidence>
<evidence type="ECO:0000313" key="8">
    <source>
        <dbReference type="Proteomes" id="UP001208689"/>
    </source>
</evidence>
<evidence type="ECO:0000256" key="5">
    <source>
        <dbReference type="ARBA" id="ARBA00023136"/>
    </source>
</evidence>
<dbReference type="PANTHER" id="PTHR23513">
    <property type="entry name" value="INTEGRAL MEMBRANE EFFLUX PROTEIN-RELATED"/>
    <property type="match status" value="1"/>
</dbReference>
<feature type="transmembrane region" description="Helical" evidence="6">
    <location>
        <begin position="240"/>
        <end position="262"/>
    </location>
</feature>
<accession>A0ABY6HQR4</accession>
<evidence type="ECO:0000256" key="6">
    <source>
        <dbReference type="SAM" id="Phobius"/>
    </source>
</evidence>
<protein>
    <recommendedName>
        <fullName evidence="9">Major facilitator superfamily (MFS) profile domain-containing protein</fullName>
    </recommendedName>
</protein>
<dbReference type="Pfam" id="PF07690">
    <property type="entry name" value="MFS_1"/>
    <property type="match status" value="1"/>
</dbReference>
<feature type="transmembrane region" description="Helical" evidence="6">
    <location>
        <begin position="363"/>
        <end position="382"/>
    </location>
</feature>
<feature type="transmembrane region" description="Helical" evidence="6">
    <location>
        <begin position="54"/>
        <end position="75"/>
    </location>
</feature>
<dbReference type="EMBL" id="CP104013">
    <property type="protein sequence ID" value="UYP45848.1"/>
    <property type="molecule type" value="Genomic_DNA"/>
</dbReference>
<dbReference type="Gene3D" id="1.20.1250.20">
    <property type="entry name" value="MFS general substrate transporter like domains"/>
    <property type="match status" value="1"/>
</dbReference>
<dbReference type="CDD" id="cd06173">
    <property type="entry name" value="MFS_MefA_like"/>
    <property type="match status" value="1"/>
</dbReference>
<evidence type="ECO:0000256" key="4">
    <source>
        <dbReference type="ARBA" id="ARBA00022989"/>
    </source>
</evidence>
<feature type="transmembrane region" description="Helical" evidence="6">
    <location>
        <begin position="388"/>
        <end position="412"/>
    </location>
</feature>
<evidence type="ECO:0000256" key="1">
    <source>
        <dbReference type="ARBA" id="ARBA00004651"/>
    </source>
</evidence>
<name>A0ABY6HQR4_9ARCH</name>
<feature type="transmembrane region" description="Helical" evidence="6">
    <location>
        <begin position="87"/>
        <end position="108"/>
    </location>
</feature>
<organism evidence="7 8">
    <name type="scientific">Candidatus Lokiarchaeum ossiferum</name>
    <dbReference type="NCBI Taxonomy" id="2951803"/>
    <lineage>
        <taxon>Archaea</taxon>
        <taxon>Promethearchaeati</taxon>
        <taxon>Promethearchaeota</taxon>
        <taxon>Promethearchaeia</taxon>
        <taxon>Promethearchaeales</taxon>
        <taxon>Promethearchaeaceae</taxon>
        <taxon>Candidatus Lokiarchaeum</taxon>
    </lineage>
</organism>
<sequence>MNSTENVSIESTLESKLGRYWLFWSGQKISLLGSEIVQFALTWVLTVIYKDPIILSISMFLIFIPRLIFGPLSGVIADKYDYKKMIVLFDGLQAVATFLLIILIQVGLENLGLYLGFIFIRSTFQTLHGPIVTALSRATIPKSMVNRYQGVNQLFSNIIMMMAPLLGALLLSFADIQQALWVDIITFSIAFGLLIISPLKKNVNNKISSDFSEEEKKKGIIKQFSEGTSILKEIPGLTEIIAISIVSNFLLSPFNTLLPYLINVVHNGTEFDMAAISITMEAAMISGSIIMALKKKWKRKSLIMVGTTILLFIGIAVIALAPKGDIVFLSVVSFLALFFIPIKSTILVTILQKSIPVEKMGRVYALLNMLMSVATPLGFILSGPLADLIGAVNLLVGSSILGIISALVIGYCGKISKIDSLK</sequence>